<dbReference type="OrthoDB" id="853177at2"/>
<evidence type="ECO:0000313" key="3">
    <source>
        <dbReference type="EMBL" id="KAA3440477.1"/>
    </source>
</evidence>
<keyword evidence="4" id="KW-1185">Reference proteome</keyword>
<evidence type="ECO:0000256" key="1">
    <source>
        <dbReference type="SAM" id="MobiDB-lite"/>
    </source>
</evidence>
<protein>
    <recommendedName>
        <fullName evidence="5">DUF5666 domain-containing protein</fullName>
    </recommendedName>
</protein>
<keyword evidence="2" id="KW-0732">Signal</keyword>
<evidence type="ECO:0008006" key="5">
    <source>
        <dbReference type="Google" id="ProtNLM"/>
    </source>
</evidence>
<evidence type="ECO:0000256" key="2">
    <source>
        <dbReference type="SAM" id="SignalP"/>
    </source>
</evidence>
<dbReference type="PROSITE" id="PS51257">
    <property type="entry name" value="PROKAR_LIPOPROTEIN"/>
    <property type="match status" value="1"/>
</dbReference>
<reference evidence="3 4" key="1">
    <citation type="submission" date="2019-07" db="EMBL/GenBank/DDBJ databases">
        <title>Rufibacter sp. nov., isolated from lake sediment.</title>
        <authorList>
            <person name="Qu J.-H."/>
        </authorList>
    </citation>
    <scope>NUCLEOTIDE SEQUENCE [LARGE SCALE GENOMIC DNA]</scope>
    <source>
        <strain evidence="3 4">NBS58-1</strain>
    </source>
</reference>
<feature type="chain" id="PRO_5023114405" description="DUF5666 domain-containing protein" evidence="2">
    <location>
        <begin position="23"/>
        <end position="151"/>
    </location>
</feature>
<comment type="caution">
    <text evidence="3">The sequence shown here is derived from an EMBL/GenBank/DDBJ whole genome shotgun (WGS) entry which is preliminary data.</text>
</comment>
<organism evidence="3 4">
    <name type="scientific">Rufibacter hautae</name>
    <dbReference type="NCBI Taxonomy" id="2595005"/>
    <lineage>
        <taxon>Bacteria</taxon>
        <taxon>Pseudomonadati</taxon>
        <taxon>Bacteroidota</taxon>
        <taxon>Cytophagia</taxon>
        <taxon>Cytophagales</taxon>
        <taxon>Hymenobacteraceae</taxon>
        <taxon>Rufibacter</taxon>
    </lineage>
</organism>
<sequence>MKKIKTLTLYLFFLLCAGFSLTGCQTTAPTGTENQASTANAEEDTTPAGPRFSPQRVDVRGTITQREYNQGQMLILVEGFPDRFSRFGRAVVLVTPITQIVGLDGKSISLSELQNGQQVAVQFRGRFRESVTGFAAQAVARKMWIEPLGGY</sequence>
<dbReference type="RefSeq" id="WP_149090108.1">
    <property type="nucleotide sequence ID" value="NZ_VKKY01000001.1"/>
</dbReference>
<evidence type="ECO:0000313" key="4">
    <source>
        <dbReference type="Proteomes" id="UP000324133"/>
    </source>
</evidence>
<name>A0A5B6TM90_9BACT</name>
<dbReference type="Proteomes" id="UP000324133">
    <property type="component" value="Unassembled WGS sequence"/>
</dbReference>
<gene>
    <name evidence="3" type="ORF">FOA19_07440</name>
</gene>
<accession>A0A5B6TM90</accession>
<feature type="signal peptide" evidence="2">
    <location>
        <begin position="1"/>
        <end position="22"/>
    </location>
</feature>
<proteinExistence type="predicted"/>
<dbReference type="AlphaFoldDB" id="A0A5B6TM90"/>
<feature type="region of interest" description="Disordered" evidence="1">
    <location>
        <begin position="29"/>
        <end position="55"/>
    </location>
</feature>
<dbReference type="EMBL" id="VKKY01000001">
    <property type="protein sequence ID" value="KAA3440477.1"/>
    <property type="molecule type" value="Genomic_DNA"/>
</dbReference>
<feature type="compositionally biased region" description="Polar residues" evidence="1">
    <location>
        <begin position="29"/>
        <end position="40"/>
    </location>
</feature>